<dbReference type="EMBL" id="JACBZR010000001">
    <property type="protein sequence ID" value="NYI79429.1"/>
    <property type="molecule type" value="Genomic_DNA"/>
</dbReference>
<comment type="caution">
    <text evidence="1">The sequence shown here is derived from an EMBL/GenBank/DDBJ whole genome shotgun (WGS) entry which is preliminary data.</text>
</comment>
<evidence type="ECO:0000313" key="2">
    <source>
        <dbReference type="Proteomes" id="UP000564496"/>
    </source>
</evidence>
<proteinExistence type="predicted"/>
<reference evidence="1 2" key="1">
    <citation type="submission" date="2020-07" db="EMBL/GenBank/DDBJ databases">
        <title>Sequencing the genomes of 1000 actinobacteria strains.</title>
        <authorList>
            <person name="Klenk H.-P."/>
        </authorList>
    </citation>
    <scope>NUCLEOTIDE SEQUENCE [LARGE SCALE GENOMIC DNA]</scope>
    <source>
        <strain evidence="1 2">DSM 26487</strain>
    </source>
</reference>
<evidence type="ECO:0000313" key="1">
    <source>
        <dbReference type="EMBL" id="NYI79429.1"/>
    </source>
</evidence>
<accession>A0A7Z0ITR6</accession>
<dbReference type="RefSeq" id="WP_179659733.1">
    <property type="nucleotide sequence ID" value="NZ_JACBZR010000001.1"/>
</dbReference>
<dbReference type="AlphaFoldDB" id="A0A7Z0ITR6"/>
<protein>
    <submittedName>
        <fullName evidence="1">Uncharacterized protein</fullName>
    </submittedName>
</protein>
<gene>
    <name evidence="1" type="ORF">BJ988_004077</name>
</gene>
<keyword evidence="2" id="KW-1185">Reference proteome</keyword>
<organism evidence="1 2">
    <name type="scientific">Nocardioides panzhihuensis</name>
    <dbReference type="NCBI Taxonomy" id="860243"/>
    <lineage>
        <taxon>Bacteria</taxon>
        <taxon>Bacillati</taxon>
        <taxon>Actinomycetota</taxon>
        <taxon>Actinomycetes</taxon>
        <taxon>Propionibacteriales</taxon>
        <taxon>Nocardioidaceae</taxon>
        <taxon>Nocardioides</taxon>
    </lineage>
</organism>
<name>A0A7Z0ITR6_9ACTN</name>
<dbReference type="Proteomes" id="UP000564496">
    <property type="component" value="Unassembled WGS sequence"/>
</dbReference>
<sequence>MGPEVPLTEDTFRALARSSPWRFSSLHFTWRTQSYGDVECWLRRPGRLRVRDGSGDRVIDDAATTDPAPAPVLRADGLVASRPRAYTHDIDDPMWNTYWFVSMLDPEELSADVTLSELRSGLRAGRETWWARAVPEAGYEPRCGCCPLLWSRVTDWAEYGDDEPGWEPPAGTVYPEAYEVALDVLTGVVVQLSPVGGSRPDLAFETEIHEAELSVVSA</sequence>